<dbReference type="Proteomes" id="UP000050517">
    <property type="component" value="Unassembled WGS sequence"/>
</dbReference>
<dbReference type="AlphaFoldDB" id="A0A0Q0TYM6"/>
<accession>A0A0Q0TYM6</accession>
<keyword evidence="2" id="KW-1133">Transmembrane helix</keyword>
<keyword evidence="2" id="KW-0812">Transmembrane</keyword>
<sequence length="98" mass="10474">MAASASHVFPAEPQLSVEYRSVSQRVPGPPRPEGTLKALPVPPAHKPTTPPLLRLLMPVVMVAAMAAMVTVMFLSAGTINPMMLVMPLMAAMGFLMMF</sequence>
<feature type="region of interest" description="Disordered" evidence="1">
    <location>
        <begin position="20"/>
        <end position="43"/>
    </location>
</feature>
<gene>
    <name evidence="3" type="ORF">Cocul_01078</name>
</gene>
<evidence type="ECO:0000313" key="4">
    <source>
        <dbReference type="Proteomes" id="UP000050517"/>
    </source>
</evidence>
<dbReference type="STRING" id="1544416.Cocul_01078"/>
<evidence type="ECO:0000313" key="3">
    <source>
        <dbReference type="EMBL" id="KQB84281.1"/>
    </source>
</evidence>
<organism evidence="3 4">
    <name type="scientific">Corynebacterium oculi</name>
    <dbReference type="NCBI Taxonomy" id="1544416"/>
    <lineage>
        <taxon>Bacteria</taxon>
        <taxon>Bacillati</taxon>
        <taxon>Actinomycetota</taxon>
        <taxon>Actinomycetes</taxon>
        <taxon>Mycobacteriales</taxon>
        <taxon>Corynebacteriaceae</taxon>
        <taxon>Corynebacterium</taxon>
    </lineage>
</organism>
<dbReference type="EMBL" id="LKST01000002">
    <property type="protein sequence ID" value="KQB84281.1"/>
    <property type="molecule type" value="Genomic_DNA"/>
</dbReference>
<dbReference type="PATRIC" id="fig|1544416.3.peg.1085"/>
<keyword evidence="4" id="KW-1185">Reference proteome</keyword>
<comment type="caution">
    <text evidence="3">The sequence shown here is derived from an EMBL/GenBank/DDBJ whole genome shotgun (WGS) entry which is preliminary data.</text>
</comment>
<keyword evidence="2" id="KW-0472">Membrane</keyword>
<evidence type="ECO:0000256" key="1">
    <source>
        <dbReference type="SAM" id="MobiDB-lite"/>
    </source>
</evidence>
<proteinExistence type="predicted"/>
<reference evidence="3 4" key="1">
    <citation type="submission" date="2015-10" db="EMBL/GenBank/DDBJ databases">
        <title>Corynebacteirum lowii and Corynebacterium oculi species nova, derived from human clinical disease and and emended description of Corynebacterium mastiditis.</title>
        <authorList>
            <person name="Bernard K."/>
            <person name="Pacheco A.L."/>
            <person name="Mcdougall C."/>
            <person name="Burtx T."/>
            <person name="Weibe D."/>
            <person name="Tyler S."/>
            <person name="Olson A.B."/>
            <person name="Cnockaert M."/>
            <person name="Eguchi H."/>
            <person name="Kuwahara T."/>
            <person name="Nakayama-Imaohji H."/>
            <person name="Boudewijins M."/>
            <person name="Van Hoecke F."/>
            <person name="Bernier A.-M."/>
            <person name="Vandamme P."/>
        </authorList>
    </citation>
    <scope>NUCLEOTIDE SEQUENCE [LARGE SCALE GENOMIC DNA]</scope>
    <source>
        <strain evidence="3 4">NML 130210</strain>
    </source>
</reference>
<protein>
    <submittedName>
        <fullName evidence="3">Uncharacterized protein</fullName>
    </submittedName>
</protein>
<dbReference type="RefSeq" id="WP_211257103.1">
    <property type="nucleotide sequence ID" value="NZ_LKST01000002.1"/>
</dbReference>
<feature type="transmembrane region" description="Helical" evidence="2">
    <location>
        <begin position="55"/>
        <end position="73"/>
    </location>
</feature>
<evidence type="ECO:0000256" key="2">
    <source>
        <dbReference type="SAM" id="Phobius"/>
    </source>
</evidence>
<name>A0A0Q0TYM6_9CORY</name>